<keyword evidence="1" id="KW-0560">Oxidoreductase</keyword>
<dbReference type="Proteomes" id="UP000815325">
    <property type="component" value="Unassembled WGS sequence"/>
</dbReference>
<evidence type="ECO:0000256" key="1">
    <source>
        <dbReference type="ARBA" id="ARBA00023002"/>
    </source>
</evidence>
<dbReference type="InterPro" id="IPR036812">
    <property type="entry name" value="NAD(P)_OxRdtase_dom_sf"/>
</dbReference>
<name>A0ABQ7H9S2_DUNSA</name>
<dbReference type="InterPro" id="IPR050523">
    <property type="entry name" value="AKR_Detox_Biosynth"/>
</dbReference>
<dbReference type="PANTHER" id="PTHR43364:SF4">
    <property type="entry name" value="NAD(P)-LINKED OXIDOREDUCTASE SUPERFAMILY PROTEIN"/>
    <property type="match status" value="1"/>
</dbReference>
<dbReference type="EMBL" id="MU069440">
    <property type="protein sequence ID" value="KAF5843601.1"/>
    <property type="molecule type" value="Genomic_DNA"/>
</dbReference>
<feature type="domain" description="NADP-dependent oxidoreductase" evidence="2">
    <location>
        <begin position="15"/>
        <end position="185"/>
    </location>
</feature>
<accession>A0ABQ7H9S2</accession>
<dbReference type="Pfam" id="PF00248">
    <property type="entry name" value="Aldo_ket_red"/>
    <property type="match status" value="1"/>
</dbReference>
<gene>
    <name evidence="3" type="ORF">DUNSADRAFT_12863</name>
</gene>
<dbReference type="InterPro" id="IPR018170">
    <property type="entry name" value="Aldo/ket_reductase_CS"/>
</dbReference>
<dbReference type="PANTHER" id="PTHR43364">
    <property type="entry name" value="NADH-SPECIFIC METHYLGLYOXAL REDUCTASE-RELATED"/>
    <property type="match status" value="1"/>
</dbReference>
<comment type="caution">
    <text evidence="3">The sequence shown here is derived from an EMBL/GenBank/DDBJ whole genome shotgun (WGS) entry which is preliminary data.</text>
</comment>
<dbReference type="PROSITE" id="PS00062">
    <property type="entry name" value="ALDOKETO_REDUCTASE_2"/>
    <property type="match status" value="1"/>
</dbReference>
<dbReference type="SUPFAM" id="SSF51430">
    <property type="entry name" value="NAD(P)-linked oxidoreductase"/>
    <property type="match status" value="1"/>
</dbReference>
<keyword evidence="4" id="KW-1185">Reference proteome</keyword>
<sequence length="197" mass="21616">MGLIRVKTCIISMAQAEALADIVDAKLARAVGVSNFSTQEMLEVYDTLQRRGMHLATNQVEYSLLRQLPDSDGLHKACQERGIRILAYSPIAMGRLTGKYGPSNPPQGRRGFGNADWKVLDRVLKGLKETGERHGKTPTEVALNWVMARGAIPIPGAKLADQAHINDGSMDWSLTEDEVEHLASLGEAGKYSHWQHG</sequence>
<proteinExistence type="predicted"/>
<evidence type="ECO:0000313" key="4">
    <source>
        <dbReference type="Proteomes" id="UP000815325"/>
    </source>
</evidence>
<dbReference type="Gene3D" id="3.20.20.100">
    <property type="entry name" value="NADP-dependent oxidoreductase domain"/>
    <property type="match status" value="1"/>
</dbReference>
<organism evidence="3 4">
    <name type="scientific">Dunaliella salina</name>
    <name type="common">Green alga</name>
    <name type="synonym">Protococcus salinus</name>
    <dbReference type="NCBI Taxonomy" id="3046"/>
    <lineage>
        <taxon>Eukaryota</taxon>
        <taxon>Viridiplantae</taxon>
        <taxon>Chlorophyta</taxon>
        <taxon>core chlorophytes</taxon>
        <taxon>Chlorophyceae</taxon>
        <taxon>CS clade</taxon>
        <taxon>Chlamydomonadales</taxon>
        <taxon>Dunaliellaceae</taxon>
        <taxon>Dunaliella</taxon>
    </lineage>
</organism>
<evidence type="ECO:0000259" key="2">
    <source>
        <dbReference type="Pfam" id="PF00248"/>
    </source>
</evidence>
<dbReference type="InterPro" id="IPR023210">
    <property type="entry name" value="NADP_OxRdtase_dom"/>
</dbReference>
<evidence type="ECO:0000313" key="3">
    <source>
        <dbReference type="EMBL" id="KAF5843601.1"/>
    </source>
</evidence>
<protein>
    <submittedName>
        <fullName evidence="3">NADP-dependent oxidoreductase domain-containing protein</fullName>
    </submittedName>
</protein>
<reference evidence="3" key="1">
    <citation type="submission" date="2017-08" db="EMBL/GenBank/DDBJ databases">
        <authorList>
            <person name="Polle J.E."/>
            <person name="Barry K."/>
            <person name="Cushman J."/>
            <person name="Schmutz J."/>
            <person name="Tran D."/>
            <person name="Hathwaick L.T."/>
            <person name="Yim W.C."/>
            <person name="Jenkins J."/>
            <person name="Mckie-Krisberg Z.M."/>
            <person name="Prochnik S."/>
            <person name="Lindquist E."/>
            <person name="Dockter R.B."/>
            <person name="Adam C."/>
            <person name="Molina H."/>
            <person name="Bunkerborg J."/>
            <person name="Jin E."/>
            <person name="Buchheim M."/>
            <person name="Magnuson J."/>
        </authorList>
    </citation>
    <scope>NUCLEOTIDE SEQUENCE</scope>
    <source>
        <strain evidence="3">CCAP 19/18</strain>
    </source>
</reference>